<sequence length="94" mass="9949">MIRPKRTCHSRLEDHFGAGIHFHPGFVVQANRTHGSGEGNPGPTRRGGAPEVSGDETTTSDDDDGGGVQQQRRPPGPARSGSNVSQTSDFQGQI</sequence>
<reference evidence="2 3" key="1">
    <citation type="journal article" date="2024" name="Commun. Biol.">
        <title>Comparative genomic analysis of thermophilic fungi reveals convergent evolutionary adaptations and gene losses.</title>
        <authorList>
            <person name="Steindorff A.S."/>
            <person name="Aguilar-Pontes M.V."/>
            <person name="Robinson A.J."/>
            <person name="Andreopoulos B."/>
            <person name="LaButti K."/>
            <person name="Kuo A."/>
            <person name="Mondo S."/>
            <person name="Riley R."/>
            <person name="Otillar R."/>
            <person name="Haridas S."/>
            <person name="Lipzen A."/>
            <person name="Grimwood J."/>
            <person name="Schmutz J."/>
            <person name="Clum A."/>
            <person name="Reid I.D."/>
            <person name="Moisan M.C."/>
            <person name="Butler G."/>
            <person name="Nguyen T.T.M."/>
            <person name="Dewar K."/>
            <person name="Conant G."/>
            <person name="Drula E."/>
            <person name="Henrissat B."/>
            <person name="Hansel C."/>
            <person name="Singer S."/>
            <person name="Hutchinson M.I."/>
            <person name="de Vries R.P."/>
            <person name="Natvig D.O."/>
            <person name="Powell A.J."/>
            <person name="Tsang A."/>
            <person name="Grigoriev I.V."/>
        </authorList>
    </citation>
    <scope>NUCLEOTIDE SEQUENCE [LARGE SCALE GENOMIC DNA]</scope>
    <source>
        <strain evidence="2 3">CBS 620.91</strain>
    </source>
</reference>
<feature type="compositionally biased region" description="Low complexity" evidence="1">
    <location>
        <begin position="69"/>
        <end position="81"/>
    </location>
</feature>
<feature type="region of interest" description="Disordered" evidence="1">
    <location>
        <begin position="27"/>
        <end position="94"/>
    </location>
</feature>
<name>A0ABR3V892_HUMIN</name>
<dbReference type="EMBL" id="JAZGSY010000248">
    <property type="protein sequence ID" value="KAL1837965.1"/>
    <property type="molecule type" value="Genomic_DNA"/>
</dbReference>
<protein>
    <submittedName>
        <fullName evidence="2">Uncharacterized protein</fullName>
    </submittedName>
</protein>
<keyword evidence="3" id="KW-1185">Reference proteome</keyword>
<organism evidence="2 3">
    <name type="scientific">Humicola insolens</name>
    <name type="common">Soft-rot fungus</name>
    <dbReference type="NCBI Taxonomy" id="85995"/>
    <lineage>
        <taxon>Eukaryota</taxon>
        <taxon>Fungi</taxon>
        <taxon>Dikarya</taxon>
        <taxon>Ascomycota</taxon>
        <taxon>Pezizomycotina</taxon>
        <taxon>Sordariomycetes</taxon>
        <taxon>Sordariomycetidae</taxon>
        <taxon>Sordariales</taxon>
        <taxon>Chaetomiaceae</taxon>
        <taxon>Mycothermus</taxon>
    </lineage>
</organism>
<feature type="compositionally biased region" description="Polar residues" evidence="1">
    <location>
        <begin position="82"/>
        <end position="94"/>
    </location>
</feature>
<evidence type="ECO:0000313" key="3">
    <source>
        <dbReference type="Proteomes" id="UP001583172"/>
    </source>
</evidence>
<accession>A0ABR3V892</accession>
<proteinExistence type="predicted"/>
<evidence type="ECO:0000256" key="1">
    <source>
        <dbReference type="SAM" id="MobiDB-lite"/>
    </source>
</evidence>
<dbReference type="Proteomes" id="UP001583172">
    <property type="component" value="Unassembled WGS sequence"/>
</dbReference>
<gene>
    <name evidence="2" type="ORF">VTJ49DRAFT_3173</name>
</gene>
<evidence type="ECO:0000313" key="2">
    <source>
        <dbReference type="EMBL" id="KAL1837965.1"/>
    </source>
</evidence>
<comment type="caution">
    <text evidence="2">The sequence shown here is derived from an EMBL/GenBank/DDBJ whole genome shotgun (WGS) entry which is preliminary data.</text>
</comment>